<dbReference type="GO" id="GO:0005525">
    <property type="term" value="F:GTP binding"/>
    <property type="evidence" value="ECO:0007669"/>
    <property type="project" value="UniProtKB-UniRule"/>
</dbReference>
<name>A0A564IVB0_9ENTR</name>
<reference evidence="12 13" key="1">
    <citation type="submission" date="2019-07" db="EMBL/GenBank/DDBJ databases">
        <authorList>
            <person name="Brisse S."/>
            <person name="Rodrigues C."/>
            <person name="Thorpe H."/>
        </authorList>
    </citation>
    <scope>NUCLEOTIDE SEQUENCE [LARGE SCALE GENOMIC DNA]</scope>
    <source>
        <strain evidence="12">SB6408</strain>
    </source>
</reference>
<proteinExistence type="inferred from homology"/>
<keyword evidence="5 10" id="KW-0547">Nucleotide-binding</keyword>
<dbReference type="GO" id="GO:0046872">
    <property type="term" value="F:metal ion binding"/>
    <property type="evidence" value="ECO:0007669"/>
    <property type="project" value="UniProtKB-KW"/>
</dbReference>
<evidence type="ECO:0000256" key="3">
    <source>
        <dbReference type="ARBA" id="ARBA00022618"/>
    </source>
</evidence>
<dbReference type="GO" id="GO:0005829">
    <property type="term" value="C:cytosol"/>
    <property type="evidence" value="ECO:0007669"/>
    <property type="project" value="TreeGrafter"/>
</dbReference>
<feature type="domain" description="EngB-type G" evidence="11">
    <location>
        <begin position="68"/>
        <end position="242"/>
    </location>
</feature>
<dbReference type="CDD" id="cd01876">
    <property type="entry name" value="YihA_EngB"/>
    <property type="match status" value="1"/>
</dbReference>
<dbReference type="Proteomes" id="UP000318370">
    <property type="component" value="Unassembled WGS sequence"/>
</dbReference>
<accession>A0A564IVB0</accession>
<dbReference type="PROSITE" id="PS51706">
    <property type="entry name" value="G_ENGB"/>
    <property type="match status" value="1"/>
</dbReference>
<dbReference type="PANTHER" id="PTHR11649">
    <property type="entry name" value="MSS1/TRME-RELATED GTP-BINDING PROTEIN"/>
    <property type="match status" value="1"/>
</dbReference>
<dbReference type="InterPro" id="IPR006073">
    <property type="entry name" value="GTP-bd"/>
</dbReference>
<comment type="function">
    <text evidence="10">Necessary for normal cell division and for the maintenance of normal septation.</text>
</comment>
<dbReference type="PANTHER" id="PTHR11649:SF13">
    <property type="entry name" value="ENGB-TYPE G DOMAIN-CONTAINING PROTEIN"/>
    <property type="match status" value="1"/>
</dbReference>
<keyword evidence="6" id="KW-0460">Magnesium</keyword>
<gene>
    <name evidence="10 12" type="primary">engB</name>
    <name evidence="12" type="ORF">SB6408_04160</name>
</gene>
<keyword evidence="4" id="KW-0479">Metal-binding</keyword>
<evidence type="ECO:0000256" key="5">
    <source>
        <dbReference type="ARBA" id="ARBA00022741"/>
    </source>
</evidence>
<dbReference type="SUPFAM" id="SSF52540">
    <property type="entry name" value="P-loop containing nucleoside triphosphate hydrolases"/>
    <property type="match status" value="1"/>
</dbReference>
<dbReference type="InterPro" id="IPR030393">
    <property type="entry name" value="G_ENGB_dom"/>
</dbReference>
<dbReference type="Pfam" id="PF01926">
    <property type="entry name" value="MMR_HSR1"/>
    <property type="match status" value="1"/>
</dbReference>
<evidence type="ECO:0000256" key="1">
    <source>
        <dbReference type="ARBA" id="ARBA00001946"/>
    </source>
</evidence>
<dbReference type="NCBIfam" id="TIGR03598">
    <property type="entry name" value="GTPase_YsxC"/>
    <property type="match status" value="1"/>
</dbReference>
<dbReference type="EMBL" id="CABGHF010000006">
    <property type="protein sequence ID" value="VUS49480.1"/>
    <property type="molecule type" value="Genomic_DNA"/>
</dbReference>
<dbReference type="GO" id="GO:0000917">
    <property type="term" value="P:division septum assembly"/>
    <property type="evidence" value="ECO:0007669"/>
    <property type="project" value="UniProtKB-KW"/>
</dbReference>
<dbReference type="HAMAP" id="MF_00321">
    <property type="entry name" value="GTPase_EngB"/>
    <property type="match status" value="1"/>
</dbReference>
<evidence type="ECO:0000313" key="13">
    <source>
        <dbReference type="Proteomes" id="UP000318370"/>
    </source>
</evidence>
<dbReference type="InterPro" id="IPR027417">
    <property type="entry name" value="P-loop_NTPase"/>
</dbReference>
<dbReference type="AlphaFoldDB" id="A0A564IVB0"/>
<keyword evidence="3 10" id="KW-0132">Cell division</keyword>
<evidence type="ECO:0000313" key="12">
    <source>
        <dbReference type="EMBL" id="VUS49480.1"/>
    </source>
</evidence>
<evidence type="ECO:0000256" key="6">
    <source>
        <dbReference type="ARBA" id="ARBA00022842"/>
    </source>
</evidence>
<keyword evidence="9 10" id="KW-0131">Cell cycle</keyword>
<evidence type="ECO:0000256" key="4">
    <source>
        <dbReference type="ARBA" id="ARBA00022723"/>
    </source>
</evidence>
<organism evidence="12 13">
    <name type="scientific">Klebsiella spallanzanii</name>
    <dbReference type="NCBI Taxonomy" id="2587528"/>
    <lineage>
        <taxon>Bacteria</taxon>
        <taxon>Pseudomonadati</taxon>
        <taxon>Pseudomonadota</taxon>
        <taxon>Gammaproteobacteria</taxon>
        <taxon>Enterobacterales</taxon>
        <taxon>Enterobacteriaceae</taxon>
        <taxon>Klebsiella/Raoultella group</taxon>
        <taxon>Klebsiella</taxon>
    </lineage>
</organism>
<dbReference type="InterPro" id="IPR019987">
    <property type="entry name" value="GTP-bd_ribosome_bio_YsxC"/>
</dbReference>
<sequence>MCYSQCLTKTVAFAYTTRCGKNSLFLLFRYNPRHSPDLTETTVLTNWNYQQTHFVTSAPDIRHLPADTGIEVAFAGRSNAGKSSALNTLTNQKNLARTSRTPGRTQLINLFEVAEGKRLVDLPGYGYAQVPEEMKIKWQRALGEYLEKRLCLKGLVVLMDIRHPLKDLDQQMIQWAVESEIPVLVLLTKADKLASGARKAQTNMVREAVTAFNGDVQVEAFSSLKKQGVDKLRQKLDSWYNDIPPQEEPEAGE</sequence>
<evidence type="ECO:0000256" key="7">
    <source>
        <dbReference type="ARBA" id="ARBA00023134"/>
    </source>
</evidence>
<evidence type="ECO:0000256" key="8">
    <source>
        <dbReference type="ARBA" id="ARBA00023210"/>
    </source>
</evidence>
<evidence type="ECO:0000256" key="10">
    <source>
        <dbReference type="HAMAP-Rule" id="MF_00321"/>
    </source>
</evidence>
<comment type="similarity">
    <text evidence="2 10">Belongs to the TRAFAC class TrmE-Era-EngA-EngB-Septin-like GTPase superfamily. EngB GTPase family.</text>
</comment>
<evidence type="ECO:0000256" key="9">
    <source>
        <dbReference type="ARBA" id="ARBA00023306"/>
    </source>
</evidence>
<evidence type="ECO:0000259" key="11">
    <source>
        <dbReference type="PROSITE" id="PS51706"/>
    </source>
</evidence>
<dbReference type="FunFam" id="3.40.50.300:FF:000098">
    <property type="entry name" value="Probable GTP-binding protein EngB"/>
    <property type="match status" value="1"/>
</dbReference>
<protein>
    <recommendedName>
        <fullName evidence="10">Probable GTP-binding protein EngB</fullName>
    </recommendedName>
</protein>
<dbReference type="Gene3D" id="3.40.50.300">
    <property type="entry name" value="P-loop containing nucleotide triphosphate hydrolases"/>
    <property type="match status" value="1"/>
</dbReference>
<comment type="cofactor">
    <cofactor evidence="1">
        <name>Mg(2+)</name>
        <dbReference type="ChEBI" id="CHEBI:18420"/>
    </cofactor>
</comment>
<evidence type="ECO:0000256" key="2">
    <source>
        <dbReference type="ARBA" id="ARBA00009638"/>
    </source>
</evidence>
<keyword evidence="7 10" id="KW-0342">GTP-binding</keyword>
<keyword evidence="8 10" id="KW-0717">Septation</keyword>